<name>A0A1V0M2Y3_RAOOR</name>
<evidence type="ECO:0000313" key="2">
    <source>
        <dbReference type="EMBL" id="ARD69242.1"/>
    </source>
</evidence>
<protein>
    <recommendedName>
        <fullName evidence="3">TrhZ</fullName>
    </recommendedName>
</protein>
<evidence type="ECO:0008006" key="3">
    <source>
        <dbReference type="Google" id="ProtNLM"/>
    </source>
</evidence>
<reference evidence="2" key="1">
    <citation type="journal article" date="2017" name="Int. J. Antimicrob. Agents">
        <title>Sequencing and comparative genomics analysis of the IncHI2 plasmids pT5282-mphA and p112298-catA and the IncHI5 plasmid pYNKP001-dfrA.</title>
        <authorList>
            <person name="Liang Q."/>
            <person name="Yin Z."/>
            <person name="Zhao Y."/>
            <person name="Liang L."/>
            <person name="Feng J."/>
            <person name="Zhan Z."/>
            <person name="Wang H."/>
            <person name="Song Y."/>
            <person name="Tong Y."/>
            <person name="Wu W."/>
            <person name="Chen W."/>
            <person name="Wang J."/>
            <person name="Jiang L."/>
            <person name="Zhou D."/>
        </authorList>
    </citation>
    <scope>NUCLEOTIDE SEQUENCE</scope>
    <source>
        <strain evidence="2">YNKP001</strain>
        <plasmid evidence="2">pYNKP001-dfrA</plasmid>
    </source>
</reference>
<sequence>MTLFIARGIKKISVAAFALAMTTVPTWAFTYTIDSNPQGAAVINVITKERVGVTPVKVEIPDTQEGKTFGILYKDYRNVALMIYKPAPTAERAFTNSPPVVVTSALPGEYPLGVNIDEARDKVVVDLRPVMSQPVILQ</sequence>
<feature type="chain" id="PRO_5030035956" description="TrhZ" evidence="1">
    <location>
        <begin position="29"/>
        <end position="138"/>
    </location>
</feature>
<feature type="signal peptide" evidence="1">
    <location>
        <begin position="1"/>
        <end position="28"/>
    </location>
</feature>
<keyword evidence="1" id="KW-0732">Signal</keyword>
<accession>A0A1V0M2Y3</accession>
<evidence type="ECO:0000256" key="1">
    <source>
        <dbReference type="SAM" id="SignalP"/>
    </source>
</evidence>
<proteinExistence type="predicted"/>
<organism evidence="2">
    <name type="scientific">Raoultella ornithinolytica</name>
    <name type="common">Klebsiella ornithinolytica</name>
    <dbReference type="NCBI Taxonomy" id="54291"/>
    <lineage>
        <taxon>Bacteria</taxon>
        <taxon>Pseudomonadati</taxon>
        <taxon>Pseudomonadota</taxon>
        <taxon>Gammaproteobacteria</taxon>
        <taxon>Enterobacterales</taxon>
        <taxon>Enterobacteriaceae</taxon>
        <taxon>Klebsiella/Raoultella group</taxon>
        <taxon>Raoultella</taxon>
    </lineage>
</organism>
<dbReference type="AlphaFoldDB" id="A0A1V0M2Y3"/>
<dbReference type="RefSeq" id="WP_014839951.1">
    <property type="nucleotide sequence ID" value="NZ_CP021328.1"/>
</dbReference>
<keyword evidence="2" id="KW-0614">Plasmid</keyword>
<dbReference type="EMBL" id="KY270853">
    <property type="protein sequence ID" value="ARD69242.1"/>
    <property type="molecule type" value="Genomic_DNA"/>
</dbReference>
<dbReference type="GeneID" id="93756816"/>
<geneLocation type="plasmid" evidence="2">
    <name>pYNKP001-dfrA</name>
</geneLocation>